<organism evidence="8 9">
    <name type="scientific">Lipomyces tetrasporus</name>
    <dbReference type="NCBI Taxonomy" id="54092"/>
    <lineage>
        <taxon>Eukaryota</taxon>
        <taxon>Fungi</taxon>
        <taxon>Dikarya</taxon>
        <taxon>Ascomycota</taxon>
        <taxon>Saccharomycotina</taxon>
        <taxon>Lipomycetes</taxon>
        <taxon>Lipomycetales</taxon>
        <taxon>Lipomycetaceae</taxon>
        <taxon>Lipomyces</taxon>
    </lineage>
</organism>
<dbReference type="Pfam" id="PF00412">
    <property type="entry name" value="LIM"/>
    <property type="match status" value="1"/>
</dbReference>
<feature type="compositionally biased region" description="Basic and acidic residues" evidence="6">
    <location>
        <begin position="186"/>
        <end position="198"/>
    </location>
</feature>
<feature type="region of interest" description="Disordered" evidence="6">
    <location>
        <begin position="175"/>
        <end position="328"/>
    </location>
</feature>
<feature type="compositionally biased region" description="Low complexity" evidence="6">
    <location>
        <begin position="287"/>
        <end position="315"/>
    </location>
</feature>
<evidence type="ECO:0000256" key="6">
    <source>
        <dbReference type="SAM" id="MobiDB-lite"/>
    </source>
</evidence>
<feature type="domain" description="LIM zinc-binding" evidence="7">
    <location>
        <begin position="388"/>
        <end position="451"/>
    </location>
</feature>
<dbReference type="Gene3D" id="2.10.110.10">
    <property type="entry name" value="Cysteine Rich Protein"/>
    <property type="match status" value="2"/>
</dbReference>
<evidence type="ECO:0000256" key="5">
    <source>
        <dbReference type="PROSITE-ProRule" id="PRU00125"/>
    </source>
</evidence>
<dbReference type="CDD" id="cd08368">
    <property type="entry name" value="LIM"/>
    <property type="match status" value="1"/>
</dbReference>
<dbReference type="Proteomes" id="UP001217417">
    <property type="component" value="Unassembled WGS sequence"/>
</dbReference>
<feature type="region of interest" description="Disordered" evidence="6">
    <location>
        <begin position="1"/>
        <end position="48"/>
    </location>
</feature>
<evidence type="ECO:0000259" key="7">
    <source>
        <dbReference type="PROSITE" id="PS50023"/>
    </source>
</evidence>
<keyword evidence="2" id="KW-0677">Repeat</keyword>
<dbReference type="PANTHER" id="PTHR24205:SF16">
    <property type="entry name" value="GH01042P-RELATED"/>
    <property type="match status" value="1"/>
</dbReference>
<dbReference type="RefSeq" id="XP_056043803.1">
    <property type="nucleotide sequence ID" value="XM_056189276.1"/>
</dbReference>
<keyword evidence="4 5" id="KW-0440">LIM domain</keyword>
<accession>A0AAD7QS80</accession>
<dbReference type="SUPFAM" id="SSF57716">
    <property type="entry name" value="Glucocorticoid receptor-like (DNA-binding domain)"/>
    <property type="match status" value="1"/>
</dbReference>
<evidence type="ECO:0000313" key="8">
    <source>
        <dbReference type="EMBL" id="KAJ8100353.1"/>
    </source>
</evidence>
<dbReference type="InterPro" id="IPR001781">
    <property type="entry name" value="Znf_LIM"/>
</dbReference>
<dbReference type="GO" id="GO:0030695">
    <property type="term" value="F:GTPase regulator activity"/>
    <property type="evidence" value="ECO:0007669"/>
    <property type="project" value="UniProtKB-ARBA"/>
</dbReference>
<evidence type="ECO:0000256" key="2">
    <source>
        <dbReference type="ARBA" id="ARBA00022737"/>
    </source>
</evidence>
<dbReference type="GO" id="GO:0005634">
    <property type="term" value="C:nucleus"/>
    <property type="evidence" value="ECO:0007669"/>
    <property type="project" value="TreeGrafter"/>
</dbReference>
<sequence length="573" mass="62500">MHFPVSKVARFSPPFSAGNETDSSHSSTISEASGSSCPRCGAKTQGAQDRIHVCPKQGNNQEMQTGRKRNSGGMMRRLKRMPSAPQLKIDSHAANSYYRQATSPETPTTASTAFSLKMLPTPLTVDYRPPLSPGRTGKNLDYAFPPFPTANGGVMPNVYRLAGFDYNPSTQQLYLHHSHGQSVPPREAKYSRARESGRATEVVADTLPLPTVPESTIEAPSSPARPISPQKPQVERTLAAQQQDYLVPKRPAPRAPSPRLPPTAQATTAKPFEADYFSDSRNAKAWSGRTSSTSSTDPSSARHSGSNESSNSTTSVEKDAPTLEPVGLPPKLRILSHLQAKFGAAQNPAPRFEPLVELADKDKEESPMSPGLPGSLTKVPDTRAAEKSKCHGCGLPIMGKSVRSVDGRVPGKWHRECFICTTCKSPFPTGEFYVLDSMPYCARDYHLQNGSICAICGDGVEGGCLELEDATIGDDDGTTIGEEHETATERRCPKRVHVTCFRCWECRVHLKDEYYEMQGHYLCEVHATQTYNKVRAQLFAVGGMMSSTSLESAVSGMPTMETRRTRTITMTMI</sequence>
<dbReference type="AlphaFoldDB" id="A0AAD7QS80"/>
<keyword evidence="1 5" id="KW-0479">Metal-binding</keyword>
<name>A0AAD7QS80_9ASCO</name>
<evidence type="ECO:0000313" key="9">
    <source>
        <dbReference type="Proteomes" id="UP001217417"/>
    </source>
</evidence>
<dbReference type="PROSITE" id="PS00478">
    <property type="entry name" value="LIM_DOMAIN_1"/>
    <property type="match status" value="1"/>
</dbReference>
<keyword evidence="9" id="KW-1185">Reference proteome</keyword>
<dbReference type="EMBL" id="JARPMG010000005">
    <property type="protein sequence ID" value="KAJ8100353.1"/>
    <property type="molecule type" value="Genomic_DNA"/>
</dbReference>
<evidence type="ECO:0000256" key="1">
    <source>
        <dbReference type="ARBA" id="ARBA00022723"/>
    </source>
</evidence>
<dbReference type="GeneID" id="80884442"/>
<evidence type="ECO:0000256" key="3">
    <source>
        <dbReference type="ARBA" id="ARBA00022833"/>
    </source>
</evidence>
<reference evidence="8" key="1">
    <citation type="submission" date="2023-03" db="EMBL/GenBank/DDBJ databases">
        <title>Near-Complete genome sequence of Lipomyces tetrasporous NRRL Y-64009, an oleaginous yeast capable of growing on lignocellulosic hydrolysates.</title>
        <authorList>
            <consortium name="Lawrence Berkeley National Laboratory"/>
            <person name="Jagtap S.S."/>
            <person name="Liu J.-J."/>
            <person name="Walukiewicz H.E."/>
            <person name="Pangilinan J."/>
            <person name="Lipzen A."/>
            <person name="Ahrendt S."/>
            <person name="Koriabine M."/>
            <person name="Cobaugh K."/>
            <person name="Salamov A."/>
            <person name="Yoshinaga Y."/>
            <person name="Ng V."/>
            <person name="Daum C."/>
            <person name="Grigoriev I.V."/>
            <person name="Slininger P.J."/>
            <person name="Dien B.S."/>
            <person name="Jin Y.-S."/>
            <person name="Rao C.V."/>
        </authorList>
    </citation>
    <scope>NUCLEOTIDE SEQUENCE</scope>
    <source>
        <strain evidence="8">NRRL Y-64009</strain>
    </source>
</reference>
<evidence type="ECO:0000256" key="4">
    <source>
        <dbReference type="ARBA" id="ARBA00023038"/>
    </source>
</evidence>
<dbReference type="PROSITE" id="PS50023">
    <property type="entry name" value="LIM_DOMAIN_2"/>
    <property type="match status" value="1"/>
</dbReference>
<proteinExistence type="predicted"/>
<gene>
    <name evidence="8" type="ORF">POJ06DRAFT_267950</name>
</gene>
<protein>
    <recommendedName>
        <fullName evidence="7">LIM zinc-binding domain-containing protein</fullName>
    </recommendedName>
</protein>
<dbReference type="GO" id="GO:0046872">
    <property type="term" value="F:metal ion binding"/>
    <property type="evidence" value="ECO:0007669"/>
    <property type="project" value="UniProtKB-KW"/>
</dbReference>
<keyword evidence="3 5" id="KW-0862">Zinc</keyword>
<dbReference type="GO" id="GO:0003712">
    <property type="term" value="F:transcription coregulator activity"/>
    <property type="evidence" value="ECO:0007669"/>
    <property type="project" value="TreeGrafter"/>
</dbReference>
<dbReference type="PANTHER" id="PTHR24205">
    <property type="entry name" value="FOUR AND A HALF LIM DOMAINS PROTEIN"/>
    <property type="match status" value="1"/>
</dbReference>
<comment type="caution">
    <text evidence="8">The sequence shown here is derived from an EMBL/GenBank/DDBJ whole genome shotgun (WGS) entry which is preliminary data.</text>
</comment>
<dbReference type="SMART" id="SM00132">
    <property type="entry name" value="LIM"/>
    <property type="match status" value="2"/>
</dbReference>
<feature type="compositionally biased region" description="Polar residues" evidence="6">
    <location>
        <begin position="18"/>
        <end position="36"/>
    </location>
</feature>